<evidence type="ECO:0000259" key="4">
    <source>
        <dbReference type="PROSITE" id="PS50949"/>
    </source>
</evidence>
<evidence type="ECO:0000313" key="5">
    <source>
        <dbReference type="EMBL" id="KCZ62244.1"/>
    </source>
</evidence>
<sequence length="233" mass="26014">MTDEKQKSWQSVKEEALARIHSRRWKPGQLIPFEADLAEEFGCSRSTVNRALRALADEGLLDRRRKAGTRVPLYPARKATLSVPVIREDIIAKGYDYSYSLVSLEAEVPPTDVAVRLGWTAARQGLHIVGLHFANTSPYVIEDRWIDQNLADSSDVEAFSNLSPNEWLVTHVPFTAGTIAFSSLNADTQTARLLDCPSGAALFVIERTTRNNRRSITTVRLIFAPGYQIETSI</sequence>
<dbReference type="PANTHER" id="PTHR44846:SF16">
    <property type="entry name" value="TRANSCRIPTIONAL REGULATOR PHNF-RELATED"/>
    <property type="match status" value="1"/>
</dbReference>
<dbReference type="SMART" id="SM00866">
    <property type="entry name" value="UTRA"/>
    <property type="match status" value="1"/>
</dbReference>
<feature type="domain" description="HTH gntR-type" evidence="4">
    <location>
        <begin position="6"/>
        <end position="74"/>
    </location>
</feature>
<dbReference type="InterPro" id="IPR036390">
    <property type="entry name" value="WH_DNA-bd_sf"/>
</dbReference>
<dbReference type="eggNOG" id="COG2188">
    <property type="taxonomic scope" value="Bacteria"/>
</dbReference>
<evidence type="ECO:0000256" key="1">
    <source>
        <dbReference type="ARBA" id="ARBA00023015"/>
    </source>
</evidence>
<dbReference type="Pfam" id="PF07702">
    <property type="entry name" value="UTRA"/>
    <property type="match status" value="1"/>
</dbReference>
<name>A0A059E2Q9_9PROT</name>
<dbReference type="InterPro" id="IPR011663">
    <property type="entry name" value="UTRA"/>
</dbReference>
<dbReference type="GO" id="GO:0003677">
    <property type="term" value="F:DNA binding"/>
    <property type="evidence" value="ECO:0007669"/>
    <property type="project" value="UniProtKB-KW"/>
</dbReference>
<gene>
    <name evidence="5" type="ORF">HY36_15860</name>
</gene>
<dbReference type="PRINTS" id="PR00035">
    <property type="entry name" value="HTHGNTR"/>
</dbReference>
<dbReference type="SUPFAM" id="SSF64288">
    <property type="entry name" value="Chorismate lyase-like"/>
    <property type="match status" value="1"/>
</dbReference>
<dbReference type="InterPro" id="IPR036388">
    <property type="entry name" value="WH-like_DNA-bd_sf"/>
</dbReference>
<dbReference type="InterPro" id="IPR028978">
    <property type="entry name" value="Chorismate_lyase_/UTRA_dom_sf"/>
</dbReference>
<evidence type="ECO:0000256" key="2">
    <source>
        <dbReference type="ARBA" id="ARBA00023125"/>
    </source>
</evidence>
<dbReference type="Pfam" id="PF00392">
    <property type="entry name" value="GntR"/>
    <property type="match status" value="1"/>
</dbReference>
<dbReference type="AlphaFoldDB" id="A0A059E2Q9"/>
<organism evidence="5 6">
    <name type="scientific">Hyphomonas atlantica</name>
    <dbReference type="NCBI Taxonomy" id="1280948"/>
    <lineage>
        <taxon>Bacteria</taxon>
        <taxon>Pseudomonadati</taxon>
        <taxon>Pseudomonadota</taxon>
        <taxon>Alphaproteobacteria</taxon>
        <taxon>Hyphomonadales</taxon>
        <taxon>Hyphomonadaceae</taxon>
        <taxon>Hyphomonas</taxon>
    </lineage>
</organism>
<dbReference type="OrthoDB" id="9808698at2"/>
<accession>A0A059E2Q9</accession>
<reference evidence="5 6" key="1">
    <citation type="journal article" date="2014" name="Antonie Van Leeuwenhoek">
        <title>Hyphomonas beringensis sp. nov. and Hyphomonas chukchiensis sp. nov., isolated from surface seawater of the Bering Sea and Chukchi Sea.</title>
        <authorList>
            <person name="Li C."/>
            <person name="Lai Q."/>
            <person name="Li G."/>
            <person name="Dong C."/>
            <person name="Wang J."/>
            <person name="Liao Y."/>
            <person name="Shao Z."/>
        </authorList>
    </citation>
    <scope>NUCLEOTIDE SEQUENCE [LARGE SCALE GENOMIC DNA]</scope>
    <source>
        <strain evidence="5 6">22II1-22F38</strain>
    </source>
</reference>
<proteinExistence type="predicted"/>
<evidence type="ECO:0000256" key="3">
    <source>
        <dbReference type="ARBA" id="ARBA00023163"/>
    </source>
</evidence>
<dbReference type="EMBL" id="AWFH01000010">
    <property type="protein sequence ID" value="KCZ62244.1"/>
    <property type="molecule type" value="Genomic_DNA"/>
</dbReference>
<dbReference type="PROSITE" id="PS50949">
    <property type="entry name" value="HTH_GNTR"/>
    <property type="match status" value="1"/>
</dbReference>
<dbReference type="Gene3D" id="3.40.1410.10">
    <property type="entry name" value="Chorismate lyase-like"/>
    <property type="match status" value="1"/>
</dbReference>
<dbReference type="PANTHER" id="PTHR44846">
    <property type="entry name" value="MANNOSYL-D-GLYCERATE TRANSPORT/METABOLISM SYSTEM REPRESSOR MNGR-RELATED"/>
    <property type="match status" value="1"/>
</dbReference>
<keyword evidence="1" id="KW-0805">Transcription regulation</keyword>
<keyword evidence="3" id="KW-0804">Transcription</keyword>
<dbReference type="PATRIC" id="fig|1280948.3.peg.1403"/>
<dbReference type="SMART" id="SM00345">
    <property type="entry name" value="HTH_GNTR"/>
    <property type="match status" value="1"/>
</dbReference>
<dbReference type="STRING" id="1280948.HY36_15860"/>
<dbReference type="Gene3D" id="1.10.10.10">
    <property type="entry name" value="Winged helix-like DNA-binding domain superfamily/Winged helix DNA-binding domain"/>
    <property type="match status" value="1"/>
</dbReference>
<dbReference type="CDD" id="cd07377">
    <property type="entry name" value="WHTH_GntR"/>
    <property type="match status" value="1"/>
</dbReference>
<dbReference type="SUPFAM" id="SSF46785">
    <property type="entry name" value="Winged helix' DNA-binding domain"/>
    <property type="match status" value="1"/>
</dbReference>
<dbReference type="RefSeq" id="WP_035550368.1">
    <property type="nucleotide sequence ID" value="NZ_AWFH01000010.1"/>
</dbReference>
<evidence type="ECO:0000313" key="6">
    <source>
        <dbReference type="Proteomes" id="UP000024547"/>
    </source>
</evidence>
<protein>
    <recommendedName>
        <fullName evidence="4">HTH gntR-type domain-containing protein</fullName>
    </recommendedName>
</protein>
<dbReference type="Proteomes" id="UP000024547">
    <property type="component" value="Unassembled WGS sequence"/>
</dbReference>
<dbReference type="InterPro" id="IPR000524">
    <property type="entry name" value="Tscrpt_reg_HTH_GntR"/>
</dbReference>
<keyword evidence="6" id="KW-1185">Reference proteome</keyword>
<dbReference type="GO" id="GO:0003700">
    <property type="term" value="F:DNA-binding transcription factor activity"/>
    <property type="evidence" value="ECO:0007669"/>
    <property type="project" value="InterPro"/>
</dbReference>
<dbReference type="InterPro" id="IPR050679">
    <property type="entry name" value="Bact_HTH_transcr_reg"/>
</dbReference>
<comment type="caution">
    <text evidence="5">The sequence shown here is derived from an EMBL/GenBank/DDBJ whole genome shotgun (WGS) entry which is preliminary data.</text>
</comment>
<keyword evidence="2" id="KW-0238">DNA-binding</keyword>